<feature type="repeat" description="TPR" evidence="1">
    <location>
        <begin position="539"/>
        <end position="572"/>
    </location>
</feature>
<feature type="domain" description="ORC1/DEAH AAA+ ATPase" evidence="3">
    <location>
        <begin position="78"/>
        <end position="172"/>
    </location>
</feature>
<dbReference type="HOGENOM" id="CLU_004665_2_1_3"/>
<name>B4VTV5_9CYAN</name>
<evidence type="ECO:0000256" key="1">
    <source>
        <dbReference type="PROSITE-ProRule" id="PRU00339"/>
    </source>
</evidence>
<dbReference type="STRING" id="118168.MC7420_6100"/>
<dbReference type="InterPro" id="IPR011990">
    <property type="entry name" value="TPR-like_helical_dom_sf"/>
</dbReference>
<evidence type="ECO:0000259" key="3">
    <source>
        <dbReference type="Pfam" id="PF13401"/>
    </source>
</evidence>
<sequence>MEQSMSENKSRYELHFHGLVQDAVTVEPSQAKQIYQNTLTQPTSIYQLPLQLADFTGRQGELERLTGVLKQARSGQESQAAIALVTGVTGVGKSALAVQVAYELQSDFPDAQLYVNLRGSEGQPLDPLDVLAGFLRVWGVEDQSMPQSLSERSQLYHSVMAGKRVLIILDNARDEFQIRPLLPKCSTCAVLITTRRQINGLEEATIVELPVMSEPEARSLLENLIGAEVIAAEPDATQHIITQCDYLPLALRITGGFLRQSPHWQLADYASKLEHEKQRLAQMHLSDLSVRPSLVLSYQSLDEASARLFRLLGLLVGVNFKAEVAPRLLEVEPAIAQHSFDTLVAWQLVTPVSPGRYRFHDVVRLFARGQLAQQEPADVRQAARLRLSRWYLETAEMVDLAINPETRRQLVQSVVKGKEQAPTERRWLLTALYWFEIERPNILASVEWAHQAEAWDVVVSLAQNLVNFFNTHGYWGDWERTHGLALEASRELGDRDKEAQTLINLGNVYSLAGQWEKANQCYQQSLGIFNELSDRPGMAKTLSNLGNVYFQQQQNQNAIDCYQQSLSMFQELRDRYREGQTLANMGIFSAQNNQPEQAIQLWQDSLTKLHPNLPKFQRVAEWLQSIKGQSVETSSSTQTPQPQRLILYWGGAFILAMSLILSIIMLAG</sequence>
<dbReference type="PANTHER" id="PTHR47691">
    <property type="entry name" value="REGULATOR-RELATED"/>
    <property type="match status" value="1"/>
</dbReference>
<dbReference type="EMBL" id="DS989852">
    <property type="protein sequence ID" value="EDX74622.1"/>
    <property type="molecule type" value="Genomic_DNA"/>
</dbReference>
<keyword evidence="5" id="KW-1185">Reference proteome</keyword>
<dbReference type="InterPro" id="IPR019734">
    <property type="entry name" value="TPR_rpt"/>
</dbReference>
<reference evidence="4 5" key="1">
    <citation type="submission" date="2008-07" db="EMBL/GenBank/DDBJ databases">
        <authorList>
            <person name="Tandeau de Marsac N."/>
            <person name="Ferriera S."/>
            <person name="Johnson J."/>
            <person name="Kravitz S."/>
            <person name="Beeson K."/>
            <person name="Sutton G."/>
            <person name="Rogers Y.-H."/>
            <person name="Friedman R."/>
            <person name="Frazier M."/>
            <person name="Venter J.C."/>
        </authorList>
    </citation>
    <scope>NUCLEOTIDE SEQUENCE [LARGE SCALE GENOMIC DNA]</scope>
    <source>
        <strain evidence="4 5">PCC 7420</strain>
    </source>
</reference>
<dbReference type="Gene3D" id="1.10.8.430">
    <property type="entry name" value="Helical domain of apoptotic protease-activating factors"/>
    <property type="match status" value="1"/>
</dbReference>
<dbReference type="Pfam" id="PF13424">
    <property type="entry name" value="TPR_12"/>
    <property type="match status" value="2"/>
</dbReference>
<dbReference type="InterPro" id="IPR049945">
    <property type="entry name" value="AAA_22"/>
</dbReference>
<protein>
    <submittedName>
        <fullName evidence="4">Tetratricopeptide repeat domain protein</fullName>
    </submittedName>
</protein>
<dbReference type="PANTHER" id="PTHR47691:SF3">
    <property type="entry name" value="HTH-TYPE TRANSCRIPTIONAL REGULATOR RV0890C-RELATED"/>
    <property type="match status" value="1"/>
</dbReference>
<dbReference type="SMART" id="SM00028">
    <property type="entry name" value="TPR"/>
    <property type="match status" value="3"/>
</dbReference>
<organism evidence="4 5">
    <name type="scientific">Coleofasciculus chthonoplastes PCC 7420</name>
    <dbReference type="NCBI Taxonomy" id="118168"/>
    <lineage>
        <taxon>Bacteria</taxon>
        <taxon>Bacillati</taxon>
        <taxon>Cyanobacteriota</taxon>
        <taxon>Cyanophyceae</taxon>
        <taxon>Coleofasciculales</taxon>
        <taxon>Coleofasciculaceae</taxon>
        <taxon>Coleofasciculus</taxon>
    </lineage>
</organism>
<evidence type="ECO:0000313" key="4">
    <source>
        <dbReference type="EMBL" id="EDX74622.1"/>
    </source>
</evidence>
<dbReference type="PRINTS" id="PR00364">
    <property type="entry name" value="DISEASERSIST"/>
</dbReference>
<dbReference type="eggNOG" id="COG3903">
    <property type="taxonomic scope" value="Bacteria"/>
</dbReference>
<keyword evidence="1" id="KW-0802">TPR repeat</keyword>
<feature type="transmembrane region" description="Helical" evidence="2">
    <location>
        <begin position="646"/>
        <end position="667"/>
    </location>
</feature>
<dbReference type="InterPro" id="IPR042197">
    <property type="entry name" value="Apaf_helical"/>
</dbReference>
<keyword evidence="2" id="KW-0812">Transmembrane</keyword>
<dbReference type="AlphaFoldDB" id="B4VTV5"/>
<dbReference type="GO" id="GO:0043531">
    <property type="term" value="F:ADP binding"/>
    <property type="evidence" value="ECO:0007669"/>
    <property type="project" value="InterPro"/>
</dbReference>
<dbReference type="PROSITE" id="PS50005">
    <property type="entry name" value="TPR"/>
    <property type="match status" value="2"/>
</dbReference>
<accession>B4VTV5</accession>
<dbReference type="SUPFAM" id="SSF48452">
    <property type="entry name" value="TPR-like"/>
    <property type="match status" value="1"/>
</dbReference>
<keyword evidence="2" id="KW-0472">Membrane</keyword>
<gene>
    <name evidence="4" type="ORF">MC7420_6100</name>
</gene>
<evidence type="ECO:0000256" key="2">
    <source>
        <dbReference type="SAM" id="Phobius"/>
    </source>
</evidence>
<evidence type="ECO:0000313" key="5">
    <source>
        <dbReference type="Proteomes" id="UP000003835"/>
    </source>
</evidence>
<feature type="repeat" description="TPR" evidence="1">
    <location>
        <begin position="499"/>
        <end position="532"/>
    </location>
</feature>
<dbReference type="Proteomes" id="UP000003835">
    <property type="component" value="Unassembled WGS sequence"/>
</dbReference>
<dbReference type="Gene3D" id="3.40.50.300">
    <property type="entry name" value="P-loop containing nucleotide triphosphate hydrolases"/>
    <property type="match status" value="1"/>
</dbReference>
<dbReference type="SUPFAM" id="SSF52540">
    <property type="entry name" value="P-loop containing nucleoside triphosphate hydrolases"/>
    <property type="match status" value="1"/>
</dbReference>
<dbReference type="Pfam" id="PF13401">
    <property type="entry name" value="AAA_22"/>
    <property type="match status" value="1"/>
</dbReference>
<dbReference type="Gene3D" id="1.25.40.10">
    <property type="entry name" value="Tetratricopeptide repeat domain"/>
    <property type="match status" value="1"/>
</dbReference>
<proteinExistence type="predicted"/>
<dbReference type="InterPro" id="IPR027417">
    <property type="entry name" value="P-loop_NTPase"/>
</dbReference>
<keyword evidence="2" id="KW-1133">Transmembrane helix</keyword>